<organism evidence="3 4">
    <name type="scientific">Heligmosomoides polygyrus</name>
    <name type="common">Parasitic roundworm</name>
    <dbReference type="NCBI Taxonomy" id="6339"/>
    <lineage>
        <taxon>Eukaryota</taxon>
        <taxon>Metazoa</taxon>
        <taxon>Ecdysozoa</taxon>
        <taxon>Nematoda</taxon>
        <taxon>Chromadorea</taxon>
        <taxon>Rhabditida</taxon>
        <taxon>Rhabditina</taxon>
        <taxon>Rhabditomorpha</taxon>
        <taxon>Strongyloidea</taxon>
        <taxon>Heligmosomidae</taxon>
        <taxon>Heligmosomoides</taxon>
    </lineage>
</organism>
<dbReference type="WBParaSite" id="HPBE_0002665401-mRNA-1">
    <property type="protein sequence ID" value="HPBE_0002665401-mRNA-1"/>
    <property type="gene ID" value="HPBE_0002665401"/>
</dbReference>
<evidence type="ECO:0000313" key="4">
    <source>
        <dbReference type="WBParaSite" id="HPBE_0002665401-mRNA-1"/>
    </source>
</evidence>
<evidence type="ECO:0000313" key="2">
    <source>
        <dbReference type="EMBL" id="VDP58731.1"/>
    </source>
</evidence>
<accession>A0A183GVD4</accession>
<proteinExistence type="predicted"/>
<feature type="region of interest" description="Disordered" evidence="1">
    <location>
        <begin position="66"/>
        <end position="156"/>
    </location>
</feature>
<dbReference type="AlphaFoldDB" id="A0A183GVD4"/>
<dbReference type="EMBL" id="UZAH01040512">
    <property type="protein sequence ID" value="VDP58731.1"/>
    <property type="molecule type" value="Genomic_DNA"/>
</dbReference>
<protein>
    <submittedName>
        <fullName evidence="2 4">Uncharacterized protein</fullName>
    </submittedName>
</protein>
<feature type="compositionally biased region" description="Basic and acidic residues" evidence="1">
    <location>
        <begin position="98"/>
        <end position="127"/>
    </location>
</feature>
<accession>A0A3P8EPL3</accession>
<feature type="compositionally biased region" description="Basic and acidic residues" evidence="1">
    <location>
        <begin position="66"/>
        <end position="83"/>
    </location>
</feature>
<reference evidence="4" key="2">
    <citation type="submission" date="2019-09" db="UniProtKB">
        <authorList>
            <consortium name="WormBaseParasite"/>
        </authorList>
    </citation>
    <scope>IDENTIFICATION</scope>
</reference>
<reference evidence="2 3" key="1">
    <citation type="submission" date="2018-11" db="EMBL/GenBank/DDBJ databases">
        <authorList>
            <consortium name="Pathogen Informatics"/>
        </authorList>
    </citation>
    <scope>NUCLEOTIDE SEQUENCE [LARGE SCALE GENOMIC DNA]</scope>
</reference>
<evidence type="ECO:0000313" key="3">
    <source>
        <dbReference type="Proteomes" id="UP000050761"/>
    </source>
</evidence>
<sequence length="156" mass="17774">MQNRFIEGKEDWIEINIFNSNILTFLFVKCIERQVYDAPKTQKAKPAFTGFNIQKESDENIKTDLRSLEEDLDKNPFAKSKGEGKKKHATKKAAAEPSAKKQQTEEENTKDTKETSDTKETEVEVKAPTEGLIQRSQYAKVSKPNAKKLVDLPLKL</sequence>
<gene>
    <name evidence="2" type="ORF">HPBE_LOCUS26653</name>
</gene>
<evidence type="ECO:0000256" key="1">
    <source>
        <dbReference type="SAM" id="MobiDB-lite"/>
    </source>
</evidence>
<keyword evidence="3" id="KW-1185">Reference proteome</keyword>
<dbReference type="Proteomes" id="UP000050761">
    <property type="component" value="Unassembled WGS sequence"/>
</dbReference>
<name>A0A183GVD4_HELPZ</name>